<keyword evidence="5" id="KW-1185">Reference proteome</keyword>
<dbReference type="PANTHER" id="PTHR19307">
    <property type="entry name" value="TUMOR PROTEIN D52"/>
    <property type="match status" value="1"/>
</dbReference>
<dbReference type="GO" id="GO:0005737">
    <property type="term" value="C:cytoplasm"/>
    <property type="evidence" value="ECO:0007669"/>
    <property type="project" value="TreeGrafter"/>
</dbReference>
<dbReference type="Pfam" id="PF04201">
    <property type="entry name" value="TPD52"/>
    <property type="match status" value="1"/>
</dbReference>
<proteinExistence type="inferred from homology"/>
<feature type="compositionally biased region" description="Polar residues" evidence="3">
    <location>
        <begin position="191"/>
        <end position="207"/>
    </location>
</feature>
<evidence type="ECO:0000256" key="3">
    <source>
        <dbReference type="SAM" id="MobiDB-lite"/>
    </source>
</evidence>
<sequence length="207" mass="22720">MHFIFNISFSFNLTDISLNSPHKGLGSDSLSDMPEERGAAAVSPGTLPPGLTEEEAEELRLELTKVEEEIHTLRQVLSAKEHHASELKRKLGLSPLTEFKQNITKSWQDVQTSNAYKKTQETLSQAGQKTSAALSTVGTAISRKLGDMSNYSIRHSISMPTMRNSPTFKSFEDKVGNIKYKVVGGKANGESAHSPNESNPMQDNAPF</sequence>
<evidence type="ECO:0000256" key="1">
    <source>
        <dbReference type="ARBA" id="ARBA00005702"/>
    </source>
</evidence>
<dbReference type="AlphaFoldDB" id="A0A673K932"/>
<evidence type="ECO:0000313" key="5">
    <source>
        <dbReference type="Proteomes" id="UP000472270"/>
    </source>
</evidence>
<accession>A0A673K932</accession>
<dbReference type="PANTHER" id="PTHR19307:SF13">
    <property type="entry name" value="TUMOR PROTEIN D54"/>
    <property type="match status" value="1"/>
</dbReference>
<gene>
    <name evidence="4" type="primary">LOC107747983</name>
</gene>
<reference evidence="4" key="2">
    <citation type="submission" date="2025-09" db="UniProtKB">
        <authorList>
            <consortium name="Ensembl"/>
        </authorList>
    </citation>
    <scope>IDENTIFICATION</scope>
</reference>
<reference evidence="4" key="1">
    <citation type="submission" date="2025-08" db="UniProtKB">
        <authorList>
            <consortium name="Ensembl"/>
        </authorList>
    </citation>
    <scope>IDENTIFICATION</scope>
</reference>
<evidence type="ECO:0000256" key="2">
    <source>
        <dbReference type="ARBA" id="ARBA00023054"/>
    </source>
</evidence>
<protein>
    <submittedName>
        <fullName evidence="4">Tumor protein D54-like</fullName>
    </submittedName>
</protein>
<dbReference type="Ensembl" id="ENSSRHT00000064702.1">
    <property type="protein sequence ID" value="ENSSRHP00000062954.1"/>
    <property type="gene ID" value="ENSSRHG00000031333.1"/>
</dbReference>
<comment type="similarity">
    <text evidence="1">Belongs to the TPD52 family.</text>
</comment>
<feature type="region of interest" description="Disordered" evidence="3">
    <location>
        <begin position="186"/>
        <end position="207"/>
    </location>
</feature>
<feature type="region of interest" description="Disordered" evidence="3">
    <location>
        <begin position="24"/>
        <end position="50"/>
    </location>
</feature>
<evidence type="ECO:0000313" key="4">
    <source>
        <dbReference type="Ensembl" id="ENSSRHP00000062954.1"/>
    </source>
</evidence>
<organism evidence="4 5">
    <name type="scientific">Sinocyclocheilus rhinocerous</name>
    <dbReference type="NCBI Taxonomy" id="307959"/>
    <lineage>
        <taxon>Eukaryota</taxon>
        <taxon>Metazoa</taxon>
        <taxon>Chordata</taxon>
        <taxon>Craniata</taxon>
        <taxon>Vertebrata</taxon>
        <taxon>Euteleostomi</taxon>
        <taxon>Actinopterygii</taxon>
        <taxon>Neopterygii</taxon>
        <taxon>Teleostei</taxon>
        <taxon>Ostariophysi</taxon>
        <taxon>Cypriniformes</taxon>
        <taxon>Cyprinidae</taxon>
        <taxon>Cyprininae</taxon>
        <taxon>Sinocyclocheilus</taxon>
    </lineage>
</organism>
<dbReference type="InterPro" id="IPR007327">
    <property type="entry name" value="TPD52"/>
</dbReference>
<dbReference type="Proteomes" id="UP000472270">
    <property type="component" value="Unassembled WGS sequence"/>
</dbReference>
<keyword evidence="2" id="KW-0175">Coiled coil</keyword>
<name>A0A673K932_9TELE</name>